<dbReference type="AlphaFoldDB" id="A0AAW5A4W8"/>
<name>A0AAW5A4W8_9PSED</name>
<dbReference type="SUPFAM" id="SSF69279">
    <property type="entry name" value="Phage tail proteins"/>
    <property type="match status" value="1"/>
</dbReference>
<dbReference type="Pfam" id="PF05954">
    <property type="entry name" value="Phage_GPD"/>
    <property type="match status" value="1"/>
</dbReference>
<organism evidence="1 2">
    <name type="scientific">Pseudomonas proteolytica</name>
    <dbReference type="NCBI Taxonomy" id="219574"/>
    <lineage>
        <taxon>Bacteria</taxon>
        <taxon>Pseudomonadati</taxon>
        <taxon>Pseudomonadota</taxon>
        <taxon>Gammaproteobacteria</taxon>
        <taxon>Pseudomonadales</taxon>
        <taxon>Pseudomonadaceae</taxon>
        <taxon>Pseudomonas</taxon>
    </lineage>
</organism>
<reference evidence="1 2" key="1">
    <citation type="submission" date="2019-11" db="EMBL/GenBank/DDBJ databases">
        <title>Epiphytic Pseudomonas syringae from cherry orchards.</title>
        <authorList>
            <person name="Hulin M.T."/>
        </authorList>
    </citation>
    <scope>NUCLEOTIDE SEQUENCE [LARGE SCALE GENOMIC DNA]</scope>
    <source>
        <strain evidence="1 2">PA-6-9F</strain>
    </source>
</reference>
<protein>
    <submittedName>
        <fullName evidence="1">Phage late control D family protein</fullName>
    </submittedName>
</protein>
<evidence type="ECO:0000313" key="2">
    <source>
        <dbReference type="Proteomes" id="UP000814172"/>
    </source>
</evidence>
<evidence type="ECO:0000313" key="1">
    <source>
        <dbReference type="EMBL" id="MCF5056922.1"/>
    </source>
</evidence>
<accession>A0AAW5A4W8</accession>
<dbReference type="EMBL" id="WKEW01000018">
    <property type="protein sequence ID" value="MCF5056922.1"/>
    <property type="molecule type" value="Genomic_DNA"/>
</dbReference>
<proteinExistence type="predicted"/>
<gene>
    <name evidence="1" type="ORF">GIW75_08130</name>
</gene>
<dbReference type="Proteomes" id="UP000814172">
    <property type="component" value="Unassembled WGS sequence"/>
</dbReference>
<keyword evidence="2" id="KW-1185">Reference proteome</keyword>
<sequence length="414" mass="45258">MLGQAAQKYRELTAYPRPICKVVVNGNDITALLLGGQQPRLVSIELTDNRGLEADQLDITLSDHDGLLAIPPRGATVRLWLGWDDTGLIDKGSFTVDETEHSGAPDTLSIRARSADLRGGLKAKKERSFDATTLGTVIGAIATAQGLTPVVSAVLAGIELLHLDQANESDANLLSRLGREHDAIATVKADRLLFLPTGKATTASGLALPHVTLTRSDGDQHRFLQADRDAYTGVKAYYYEVNSAEKKEAITGGGENIKELRHSFTDQASALQAARAEWNRLQRGTATLSYTLARGRPELIPDQTYSLTGIKAEIAAIIWLGGNLRHSFTPDSLTTSMELESQLPDGDELSDLADDDGDYTGLVTWYRDEKTGQQHKVTEGDQTKPRRLTHLYQSKASAKRALDREWKRMQESKT</sequence>
<comment type="caution">
    <text evidence="1">The sequence shown here is derived from an EMBL/GenBank/DDBJ whole genome shotgun (WGS) entry which is preliminary data.</text>
</comment>